<evidence type="ECO:0000256" key="1">
    <source>
        <dbReference type="SAM" id="MobiDB-lite"/>
    </source>
</evidence>
<keyword evidence="3" id="KW-1185">Reference proteome</keyword>
<feature type="region of interest" description="Disordered" evidence="1">
    <location>
        <begin position="1"/>
        <end position="29"/>
    </location>
</feature>
<reference evidence="2 3" key="1">
    <citation type="submission" date="2024-01" db="EMBL/GenBank/DDBJ databases">
        <title>Genome assemblies of Stephania.</title>
        <authorList>
            <person name="Yang L."/>
        </authorList>
    </citation>
    <scope>NUCLEOTIDE SEQUENCE [LARGE SCALE GENOMIC DNA]</scope>
    <source>
        <strain evidence="2">YNDBR</strain>
        <tissue evidence="2">Leaf</tissue>
    </source>
</reference>
<name>A0AAP0LCR8_9MAGN</name>
<feature type="compositionally biased region" description="Polar residues" evidence="1">
    <location>
        <begin position="1"/>
        <end position="18"/>
    </location>
</feature>
<accession>A0AAP0LCR8</accession>
<protein>
    <submittedName>
        <fullName evidence="2">Uncharacterized protein</fullName>
    </submittedName>
</protein>
<dbReference type="Proteomes" id="UP001420932">
    <property type="component" value="Unassembled WGS sequence"/>
</dbReference>
<dbReference type="EMBL" id="JBBNAF010000001">
    <property type="protein sequence ID" value="KAK9168748.1"/>
    <property type="molecule type" value="Genomic_DNA"/>
</dbReference>
<dbReference type="AlphaFoldDB" id="A0AAP0LCR8"/>
<evidence type="ECO:0000313" key="2">
    <source>
        <dbReference type="EMBL" id="KAK9168748.1"/>
    </source>
</evidence>
<evidence type="ECO:0000313" key="3">
    <source>
        <dbReference type="Proteomes" id="UP001420932"/>
    </source>
</evidence>
<sequence length="70" mass="8333">MNESVSTPNEMRKSSMNGNEMEDKRNERIRDIKHHHYHHSATYNSIRFKILNNLICNFSQNHPSNLIHKS</sequence>
<organism evidence="2 3">
    <name type="scientific">Stephania yunnanensis</name>
    <dbReference type="NCBI Taxonomy" id="152371"/>
    <lineage>
        <taxon>Eukaryota</taxon>
        <taxon>Viridiplantae</taxon>
        <taxon>Streptophyta</taxon>
        <taxon>Embryophyta</taxon>
        <taxon>Tracheophyta</taxon>
        <taxon>Spermatophyta</taxon>
        <taxon>Magnoliopsida</taxon>
        <taxon>Ranunculales</taxon>
        <taxon>Menispermaceae</taxon>
        <taxon>Menispermoideae</taxon>
        <taxon>Cissampelideae</taxon>
        <taxon>Stephania</taxon>
    </lineage>
</organism>
<proteinExistence type="predicted"/>
<gene>
    <name evidence="2" type="ORF">Syun_000888</name>
</gene>
<comment type="caution">
    <text evidence="2">The sequence shown here is derived from an EMBL/GenBank/DDBJ whole genome shotgun (WGS) entry which is preliminary data.</text>
</comment>